<evidence type="ECO:0000256" key="6">
    <source>
        <dbReference type="SAM" id="MobiDB-lite"/>
    </source>
</evidence>
<dbReference type="Proteomes" id="UP000011083">
    <property type="component" value="Unassembled WGS sequence"/>
</dbReference>
<dbReference type="InterPro" id="IPR036028">
    <property type="entry name" value="SH3-like_dom_sf"/>
</dbReference>
<evidence type="ECO:0000256" key="5">
    <source>
        <dbReference type="PROSITE-ProRule" id="PRU00192"/>
    </source>
</evidence>
<feature type="domain" description="SH3" evidence="7">
    <location>
        <begin position="596"/>
        <end position="657"/>
    </location>
</feature>
<dbReference type="PROSITE" id="PS50002">
    <property type="entry name" value="SH3"/>
    <property type="match status" value="1"/>
</dbReference>
<feature type="compositionally biased region" description="Low complexity" evidence="6">
    <location>
        <begin position="549"/>
        <end position="564"/>
    </location>
</feature>
<dbReference type="GO" id="GO:0003924">
    <property type="term" value="F:GTPase activity"/>
    <property type="evidence" value="ECO:0007669"/>
    <property type="project" value="InterPro"/>
</dbReference>
<dbReference type="EMBL" id="KB007908">
    <property type="protein sequence ID" value="ELR20931.1"/>
    <property type="molecule type" value="Genomic_DNA"/>
</dbReference>
<name>L8H8Z6_ACACF</name>
<dbReference type="OrthoDB" id="8830751at2759"/>
<dbReference type="InterPro" id="IPR003578">
    <property type="entry name" value="Small_GTPase_Rho"/>
</dbReference>
<dbReference type="GO" id="GO:0007264">
    <property type="term" value="P:small GTPase-mediated signal transduction"/>
    <property type="evidence" value="ECO:0007669"/>
    <property type="project" value="InterPro"/>
</dbReference>
<dbReference type="PRINTS" id="PR00449">
    <property type="entry name" value="RASTRNSFRMNG"/>
</dbReference>
<dbReference type="SUPFAM" id="SSF52540">
    <property type="entry name" value="P-loop containing nucleoside triphosphate hydrolases"/>
    <property type="match status" value="2"/>
</dbReference>
<dbReference type="CDD" id="cd00051">
    <property type="entry name" value="EFh"/>
    <property type="match status" value="1"/>
</dbReference>
<keyword evidence="4" id="KW-0342">GTP-binding</keyword>
<dbReference type="PROSITE" id="PS00018">
    <property type="entry name" value="EF_HAND_1"/>
    <property type="match status" value="2"/>
</dbReference>
<dbReference type="PANTHER" id="PTHR24072">
    <property type="entry name" value="RHO FAMILY GTPASE"/>
    <property type="match status" value="1"/>
</dbReference>
<keyword evidence="1 5" id="KW-0728">SH3 domain</keyword>
<dbReference type="AlphaFoldDB" id="L8H8Z6"/>
<sequence>MGQKHGKHAAEPSLSRELSRHQVGELSALFEIIQRQFPSGRLDRANFGKVFAAGDDAFAQRLWEALDPGGTGCIDFRDYVLGASVFCVGSKQEKLQFLFTLCDQDGDGSISLMEFNQMRFTVSRFANTYLSALENAKEDPTLEERMRAEFEAADINHDKKLTLQEFTTLFEKGEHEGSGALHDLIESIEERLRLLFVPKQLHIRCALVGPAQCGKSTVVAELTQEEVGSVYRYNKHYNLDGVPVRLEIIDSGQNRAFAYPGIDIVIILFAMDSHEFNVLDEISQEIARYCPKAVRLFGLTKLDLQQATNEIKYKARDLTAQCAKRLQAAQAFQISSSAAAAKGNPDMATPEELFDYAVSCVVPPFLLRPQHVHIRCGMAGPPGGGRSTMIGKLFGLDAVTSHHYQGVVEAESIKADLEVFDSEEYNRALFLADMHVILLVLPVTYTSFKEVEKIANELRTICPDAPIILVGSKIDLRGTTKCISAERGEEWRQKLRLWHYAECSAAADLNVRGVFEEAVRAAVPLFSLTDSGPLSHAHRPLLLTDTHATAPPAAVPAPQQQQQPKASSPRRLTTMRPPSRPAPERPLPMVPPPTAPVEPLYVAQYDYLDDQREGVLHFARFAVITLVDKGDDGWWLGKLPNGQTGYFPGSYVLPVTTS</sequence>
<proteinExistence type="predicted"/>
<evidence type="ECO:0000256" key="2">
    <source>
        <dbReference type="ARBA" id="ARBA00022741"/>
    </source>
</evidence>
<dbReference type="GO" id="GO:0005509">
    <property type="term" value="F:calcium ion binding"/>
    <property type="evidence" value="ECO:0007669"/>
    <property type="project" value="InterPro"/>
</dbReference>
<protein>
    <submittedName>
        <fullName evidence="9">EF hand domain containing protein</fullName>
    </submittedName>
</protein>
<accession>L8H8Z6</accession>
<dbReference type="VEuPathDB" id="AmoebaDB:ACA1_279020"/>
<dbReference type="PROSITE" id="PS50222">
    <property type="entry name" value="EF_HAND_2"/>
    <property type="match status" value="2"/>
</dbReference>
<dbReference type="Gene3D" id="3.40.50.300">
    <property type="entry name" value="P-loop containing nucleotide triphosphate hydrolases"/>
    <property type="match status" value="2"/>
</dbReference>
<dbReference type="SMART" id="SM00173">
    <property type="entry name" value="RAS"/>
    <property type="match status" value="1"/>
</dbReference>
<evidence type="ECO:0000313" key="10">
    <source>
        <dbReference type="Proteomes" id="UP000011083"/>
    </source>
</evidence>
<keyword evidence="10" id="KW-1185">Reference proteome</keyword>
<dbReference type="Gene3D" id="2.30.30.40">
    <property type="entry name" value="SH3 Domains"/>
    <property type="match status" value="1"/>
</dbReference>
<dbReference type="Pfam" id="PF00018">
    <property type="entry name" value="SH3_1"/>
    <property type="match status" value="1"/>
</dbReference>
<dbReference type="InterPro" id="IPR001452">
    <property type="entry name" value="SH3_domain"/>
</dbReference>
<dbReference type="GeneID" id="14921803"/>
<dbReference type="SUPFAM" id="SSF50044">
    <property type="entry name" value="SH3-domain"/>
    <property type="match status" value="1"/>
</dbReference>
<evidence type="ECO:0000256" key="4">
    <source>
        <dbReference type="ARBA" id="ARBA00023134"/>
    </source>
</evidence>
<feature type="region of interest" description="Disordered" evidence="6">
    <location>
        <begin position="549"/>
        <end position="592"/>
    </location>
</feature>
<dbReference type="InterPro" id="IPR018247">
    <property type="entry name" value="EF_Hand_1_Ca_BS"/>
</dbReference>
<feature type="domain" description="EF-hand" evidence="8">
    <location>
        <begin position="90"/>
        <end position="125"/>
    </location>
</feature>
<dbReference type="RefSeq" id="XP_004344674.1">
    <property type="nucleotide sequence ID" value="XM_004344624.1"/>
</dbReference>
<reference evidence="9 10" key="1">
    <citation type="journal article" date="2013" name="Genome Biol.">
        <title>Genome of Acanthamoeba castellanii highlights extensive lateral gene transfer and early evolution of tyrosine kinase signaling.</title>
        <authorList>
            <person name="Clarke M."/>
            <person name="Lohan A.J."/>
            <person name="Liu B."/>
            <person name="Lagkouvardos I."/>
            <person name="Roy S."/>
            <person name="Zafar N."/>
            <person name="Bertelli C."/>
            <person name="Schilde C."/>
            <person name="Kianianmomeni A."/>
            <person name="Burglin T.R."/>
            <person name="Frech C."/>
            <person name="Turcotte B."/>
            <person name="Kopec K.O."/>
            <person name="Synnott J.M."/>
            <person name="Choo C."/>
            <person name="Paponov I."/>
            <person name="Finkler A."/>
            <person name="Soon Heng Tan C."/>
            <person name="Hutchins A.P."/>
            <person name="Weinmeier T."/>
            <person name="Rattei T."/>
            <person name="Chu J.S."/>
            <person name="Gimenez G."/>
            <person name="Irimia M."/>
            <person name="Rigden D.J."/>
            <person name="Fitzpatrick D.A."/>
            <person name="Lorenzo-Morales J."/>
            <person name="Bateman A."/>
            <person name="Chiu C.H."/>
            <person name="Tang P."/>
            <person name="Hegemann P."/>
            <person name="Fromm H."/>
            <person name="Raoult D."/>
            <person name="Greub G."/>
            <person name="Miranda-Saavedra D."/>
            <person name="Chen N."/>
            <person name="Nash P."/>
            <person name="Ginger M.L."/>
            <person name="Horn M."/>
            <person name="Schaap P."/>
            <person name="Caler L."/>
            <person name="Loftus B."/>
        </authorList>
    </citation>
    <scope>NUCLEOTIDE SEQUENCE [LARGE SCALE GENOMIC DNA]</scope>
    <source>
        <strain evidence="9 10">Neff</strain>
    </source>
</reference>
<dbReference type="STRING" id="1257118.L8H8Z6"/>
<feature type="domain" description="EF-hand" evidence="8">
    <location>
        <begin position="141"/>
        <end position="176"/>
    </location>
</feature>
<evidence type="ECO:0000259" key="8">
    <source>
        <dbReference type="PROSITE" id="PS50222"/>
    </source>
</evidence>
<dbReference type="InterPro" id="IPR001806">
    <property type="entry name" value="Small_GTPase"/>
</dbReference>
<evidence type="ECO:0000313" key="9">
    <source>
        <dbReference type="EMBL" id="ELR20931.1"/>
    </source>
</evidence>
<dbReference type="SMART" id="SM00175">
    <property type="entry name" value="RAB"/>
    <property type="match status" value="1"/>
</dbReference>
<keyword evidence="2" id="KW-0547">Nucleotide-binding</keyword>
<keyword evidence="3" id="KW-0106">Calcium</keyword>
<feature type="compositionally biased region" description="Pro residues" evidence="6">
    <location>
        <begin position="578"/>
        <end position="592"/>
    </location>
</feature>
<dbReference type="SMART" id="SM00054">
    <property type="entry name" value="EFh"/>
    <property type="match status" value="3"/>
</dbReference>
<dbReference type="PROSITE" id="PS51420">
    <property type="entry name" value="RHO"/>
    <property type="match status" value="1"/>
</dbReference>
<dbReference type="SMART" id="SM00326">
    <property type="entry name" value="SH3"/>
    <property type="match status" value="1"/>
</dbReference>
<dbReference type="KEGG" id="acan:ACA1_279020"/>
<dbReference type="InterPro" id="IPR027417">
    <property type="entry name" value="P-loop_NTPase"/>
</dbReference>
<dbReference type="SUPFAM" id="SSF47473">
    <property type="entry name" value="EF-hand"/>
    <property type="match status" value="1"/>
</dbReference>
<dbReference type="SMART" id="SM00174">
    <property type="entry name" value="RHO"/>
    <property type="match status" value="1"/>
</dbReference>
<dbReference type="InterPro" id="IPR002048">
    <property type="entry name" value="EF_hand_dom"/>
</dbReference>
<dbReference type="InterPro" id="IPR011992">
    <property type="entry name" value="EF-hand-dom_pair"/>
</dbReference>
<evidence type="ECO:0000259" key="7">
    <source>
        <dbReference type="PROSITE" id="PS50002"/>
    </source>
</evidence>
<evidence type="ECO:0000256" key="3">
    <source>
        <dbReference type="ARBA" id="ARBA00022837"/>
    </source>
</evidence>
<dbReference type="Pfam" id="PF13499">
    <property type="entry name" value="EF-hand_7"/>
    <property type="match status" value="1"/>
</dbReference>
<dbReference type="GO" id="GO:0005525">
    <property type="term" value="F:GTP binding"/>
    <property type="evidence" value="ECO:0007669"/>
    <property type="project" value="UniProtKB-KW"/>
</dbReference>
<evidence type="ECO:0000256" key="1">
    <source>
        <dbReference type="ARBA" id="ARBA00022443"/>
    </source>
</evidence>
<dbReference type="Pfam" id="PF00071">
    <property type="entry name" value="Ras"/>
    <property type="match status" value="2"/>
</dbReference>
<dbReference type="Gene3D" id="1.10.238.10">
    <property type="entry name" value="EF-hand"/>
    <property type="match status" value="1"/>
</dbReference>
<gene>
    <name evidence="9" type="ORF">ACA1_279020</name>
</gene>
<organism evidence="9 10">
    <name type="scientific">Acanthamoeba castellanii (strain ATCC 30010 / Neff)</name>
    <dbReference type="NCBI Taxonomy" id="1257118"/>
    <lineage>
        <taxon>Eukaryota</taxon>
        <taxon>Amoebozoa</taxon>
        <taxon>Discosea</taxon>
        <taxon>Longamoebia</taxon>
        <taxon>Centramoebida</taxon>
        <taxon>Acanthamoebidae</taxon>
        <taxon>Acanthamoeba</taxon>
    </lineage>
</organism>